<dbReference type="InterPro" id="IPR010539">
    <property type="entry name" value="BaxI_1-like"/>
</dbReference>
<gene>
    <name evidence="2" type="ORF">BKA12_001382</name>
</gene>
<sequence>MKGITMAGGNPLFNSKTFQSDARGGTVGFGTAAAQQTVQQNQMSAQQLQDMYNQPAAGPLQTGRMTINDVVAKTLICFALVIIGAAVGWQLPALMLPAVIIGLVLGLVNSFKREVSPVLVALYAAAEGIFLGGISGVFETMYPGIVMQAVLATFSVFAVTLVLYRSGKYRATPRMTKMFMIAMIGYLVFSLLNLVLMLTGAVDGMFGLRSGWIGLAIGALAVLLATYSLVLDFTQIQEAVAHGAPEKFAWRCAFGLTVTMVWLYVEILRILAILRGDD</sequence>
<dbReference type="PANTHER" id="PTHR41282">
    <property type="entry name" value="CONSERVED TRANSMEMBRANE PROTEIN-RELATED"/>
    <property type="match status" value="1"/>
</dbReference>
<dbReference type="Proteomes" id="UP000523863">
    <property type="component" value="Unassembled WGS sequence"/>
</dbReference>
<feature type="transmembrane region" description="Helical" evidence="1">
    <location>
        <begin position="178"/>
        <end position="199"/>
    </location>
</feature>
<dbReference type="PIRSF" id="PIRSF009160">
    <property type="entry name" value="UCP009160"/>
    <property type="match status" value="1"/>
</dbReference>
<dbReference type="AlphaFoldDB" id="A0A7W8YBE0"/>
<keyword evidence="1" id="KW-0812">Transmembrane</keyword>
<dbReference type="RefSeq" id="WP_246361617.1">
    <property type="nucleotide sequence ID" value="NZ_JACHBL010000001.1"/>
</dbReference>
<feature type="transmembrane region" description="Helical" evidence="1">
    <location>
        <begin position="70"/>
        <end position="88"/>
    </location>
</feature>
<organism evidence="2 3">
    <name type="scientific">Neomicrococcus lactis</name>
    <dbReference type="NCBI Taxonomy" id="732241"/>
    <lineage>
        <taxon>Bacteria</taxon>
        <taxon>Bacillati</taxon>
        <taxon>Actinomycetota</taxon>
        <taxon>Actinomycetes</taxon>
        <taxon>Micrococcales</taxon>
        <taxon>Micrococcaceae</taxon>
        <taxon>Neomicrococcus</taxon>
    </lineage>
</organism>
<evidence type="ECO:0000313" key="3">
    <source>
        <dbReference type="Proteomes" id="UP000523863"/>
    </source>
</evidence>
<feature type="transmembrane region" description="Helical" evidence="1">
    <location>
        <begin position="252"/>
        <end position="274"/>
    </location>
</feature>
<keyword evidence="1" id="KW-1133">Transmembrane helix</keyword>
<feature type="transmembrane region" description="Helical" evidence="1">
    <location>
        <begin position="118"/>
        <end position="138"/>
    </location>
</feature>
<protein>
    <submittedName>
        <fullName evidence="2">Putative YccA/Bax inhibitor family protein</fullName>
    </submittedName>
</protein>
<comment type="caution">
    <text evidence="2">The sequence shown here is derived from an EMBL/GenBank/DDBJ whole genome shotgun (WGS) entry which is preliminary data.</text>
</comment>
<feature type="transmembrane region" description="Helical" evidence="1">
    <location>
        <begin position="144"/>
        <end position="166"/>
    </location>
</feature>
<proteinExistence type="predicted"/>
<keyword evidence="1" id="KW-0472">Membrane</keyword>
<feature type="transmembrane region" description="Helical" evidence="1">
    <location>
        <begin position="94"/>
        <end position="111"/>
    </location>
</feature>
<feature type="transmembrane region" description="Helical" evidence="1">
    <location>
        <begin position="211"/>
        <end position="231"/>
    </location>
</feature>
<evidence type="ECO:0000313" key="2">
    <source>
        <dbReference type="EMBL" id="MBB5598302.1"/>
    </source>
</evidence>
<name>A0A7W8YBE0_9MICC</name>
<dbReference type="Pfam" id="PF12811">
    <property type="entry name" value="BaxI_1"/>
    <property type="match status" value="1"/>
</dbReference>
<reference evidence="2 3" key="1">
    <citation type="submission" date="2020-08" db="EMBL/GenBank/DDBJ databases">
        <title>Sequencing the genomes of 1000 actinobacteria strains.</title>
        <authorList>
            <person name="Klenk H.-P."/>
        </authorList>
    </citation>
    <scope>NUCLEOTIDE SEQUENCE [LARGE SCALE GENOMIC DNA]</scope>
    <source>
        <strain evidence="2 3">DSM 23694</strain>
    </source>
</reference>
<dbReference type="PANTHER" id="PTHR41282:SF1">
    <property type="entry name" value="CONSERVED TRANSMEMBRANE PROTEIN-RELATED"/>
    <property type="match status" value="1"/>
</dbReference>
<evidence type="ECO:0000256" key="1">
    <source>
        <dbReference type="SAM" id="Phobius"/>
    </source>
</evidence>
<dbReference type="EMBL" id="JACHBL010000001">
    <property type="protein sequence ID" value="MBB5598302.1"/>
    <property type="molecule type" value="Genomic_DNA"/>
</dbReference>
<accession>A0A7W8YBE0</accession>
<keyword evidence="3" id="KW-1185">Reference proteome</keyword>